<dbReference type="Proteomes" id="UP000320839">
    <property type="component" value="Chromosome"/>
</dbReference>
<keyword evidence="1" id="KW-0472">Membrane</keyword>
<feature type="transmembrane region" description="Helical" evidence="1">
    <location>
        <begin position="63"/>
        <end position="84"/>
    </location>
</feature>
<evidence type="ECO:0000256" key="1">
    <source>
        <dbReference type="SAM" id="Phobius"/>
    </source>
</evidence>
<dbReference type="EMBL" id="CP036317">
    <property type="protein sequence ID" value="QDV21649.1"/>
    <property type="molecule type" value="Genomic_DNA"/>
</dbReference>
<reference evidence="2 3" key="1">
    <citation type="submission" date="2019-02" db="EMBL/GenBank/DDBJ databases">
        <title>Deep-cultivation of Planctomycetes and their phenomic and genomic characterization uncovers novel biology.</title>
        <authorList>
            <person name="Wiegand S."/>
            <person name="Jogler M."/>
            <person name="Boedeker C."/>
            <person name="Pinto D."/>
            <person name="Vollmers J."/>
            <person name="Rivas-Marin E."/>
            <person name="Kohn T."/>
            <person name="Peeters S.H."/>
            <person name="Heuer A."/>
            <person name="Rast P."/>
            <person name="Oberbeckmann S."/>
            <person name="Bunk B."/>
            <person name="Jeske O."/>
            <person name="Meyerdierks A."/>
            <person name="Storesund J.E."/>
            <person name="Kallscheuer N."/>
            <person name="Luecker S."/>
            <person name="Lage O.M."/>
            <person name="Pohl T."/>
            <person name="Merkel B.J."/>
            <person name="Hornburger P."/>
            <person name="Mueller R.-W."/>
            <person name="Bruemmer F."/>
            <person name="Labrenz M."/>
            <person name="Spormann A.M."/>
            <person name="Op den Camp H."/>
            <person name="Overmann J."/>
            <person name="Amann R."/>
            <person name="Jetten M.S.M."/>
            <person name="Mascher T."/>
            <person name="Medema M.H."/>
            <person name="Devos D.P."/>
            <person name="Kaster A.-K."/>
            <person name="Ovreas L."/>
            <person name="Rohde M."/>
            <person name="Galperin M.Y."/>
            <person name="Jogler C."/>
        </authorList>
    </citation>
    <scope>NUCLEOTIDE SEQUENCE [LARGE SCALE GENOMIC DNA]</scope>
    <source>
        <strain evidence="2 3">Pan153</strain>
    </source>
</reference>
<name>A0A518FZ51_9PLAN</name>
<accession>A0A518FZ51</accession>
<gene>
    <name evidence="2" type="ORF">Pan153_63390</name>
</gene>
<feature type="transmembrane region" description="Helical" evidence="1">
    <location>
        <begin position="37"/>
        <end position="56"/>
    </location>
</feature>
<sequence>MKSKERKTTIGDLEGAFSLSCVLFVLFFHRIYQTDPWFIVAVFSLGAGLGVGGFRYGSRSGQIVGGITLGILLTLLLLLIVVRVKEFIL</sequence>
<evidence type="ECO:0000313" key="2">
    <source>
        <dbReference type="EMBL" id="QDV21649.1"/>
    </source>
</evidence>
<keyword evidence="1" id="KW-0812">Transmembrane</keyword>
<dbReference type="AlphaFoldDB" id="A0A518FZ51"/>
<keyword evidence="1" id="KW-1133">Transmembrane helix</keyword>
<protein>
    <submittedName>
        <fullName evidence="2">Uncharacterized protein</fullName>
    </submittedName>
</protein>
<dbReference type="RefSeq" id="WP_145460316.1">
    <property type="nucleotide sequence ID" value="NZ_CP036317.1"/>
</dbReference>
<evidence type="ECO:0000313" key="3">
    <source>
        <dbReference type="Proteomes" id="UP000320839"/>
    </source>
</evidence>
<proteinExistence type="predicted"/>
<feature type="transmembrane region" description="Helical" evidence="1">
    <location>
        <begin position="12"/>
        <end position="31"/>
    </location>
</feature>
<organism evidence="2 3">
    <name type="scientific">Gimesia panareensis</name>
    <dbReference type="NCBI Taxonomy" id="2527978"/>
    <lineage>
        <taxon>Bacteria</taxon>
        <taxon>Pseudomonadati</taxon>
        <taxon>Planctomycetota</taxon>
        <taxon>Planctomycetia</taxon>
        <taxon>Planctomycetales</taxon>
        <taxon>Planctomycetaceae</taxon>
        <taxon>Gimesia</taxon>
    </lineage>
</organism>